<gene>
    <name evidence="1" type="ORF">WMY93_007357</name>
</gene>
<proteinExistence type="predicted"/>
<dbReference type="Proteomes" id="UP001460270">
    <property type="component" value="Unassembled WGS sequence"/>
</dbReference>
<accession>A0AAW0PHV9</accession>
<evidence type="ECO:0000313" key="2">
    <source>
        <dbReference type="Proteomes" id="UP001460270"/>
    </source>
</evidence>
<dbReference type="EMBL" id="JBBPFD010000005">
    <property type="protein sequence ID" value="KAK7925047.1"/>
    <property type="molecule type" value="Genomic_DNA"/>
</dbReference>
<dbReference type="AlphaFoldDB" id="A0AAW0PHV9"/>
<name>A0AAW0PHV9_9GOBI</name>
<comment type="caution">
    <text evidence="1">The sequence shown here is derived from an EMBL/GenBank/DDBJ whole genome shotgun (WGS) entry which is preliminary data.</text>
</comment>
<keyword evidence="2" id="KW-1185">Reference proteome</keyword>
<reference evidence="2" key="1">
    <citation type="submission" date="2024-04" db="EMBL/GenBank/DDBJ databases">
        <title>Salinicola lusitanus LLJ914,a marine bacterium isolated from the Okinawa Trough.</title>
        <authorList>
            <person name="Li J."/>
        </authorList>
    </citation>
    <scope>NUCLEOTIDE SEQUENCE [LARGE SCALE GENOMIC DNA]</scope>
</reference>
<organism evidence="1 2">
    <name type="scientific">Mugilogobius chulae</name>
    <name type="common">yellowstripe goby</name>
    <dbReference type="NCBI Taxonomy" id="88201"/>
    <lineage>
        <taxon>Eukaryota</taxon>
        <taxon>Metazoa</taxon>
        <taxon>Chordata</taxon>
        <taxon>Craniata</taxon>
        <taxon>Vertebrata</taxon>
        <taxon>Euteleostomi</taxon>
        <taxon>Actinopterygii</taxon>
        <taxon>Neopterygii</taxon>
        <taxon>Teleostei</taxon>
        <taxon>Neoteleostei</taxon>
        <taxon>Acanthomorphata</taxon>
        <taxon>Gobiaria</taxon>
        <taxon>Gobiiformes</taxon>
        <taxon>Gobioidei</taxon>
        <taxon>Gobiidae</taxon>
        <taxon>Gobionellinae</taxon>
        <taxon>Mugilogobius</taxon>
    </lineage>
</organism>
<sequence length="147" mass="16351">MDDLTTQYYPTYIHTFSSNNKLVLQSTGDLLDTDSYFHMTETYTFSDTSDITAMTDVTLATNTYFTTESSSTHTRKTTTLRTRSVRRQNPGGISNSSSALAMCSTLLQSLDFEPVSNRRMDGRSNVADKVDLIKLICIDSLGLCTKA</sequence>
<protein>
    <submittedName>
        <fullName evidence="1">Uncharacterized protein</fullName>
    </submittedName>
</protein>
<evidence type="ECO:0000313" key="1">
    <source>
        <dbReference type="EMBL" id="KAK7925047.1"/>
    </source>
</evidence>